<dbReference type="EMBL" id="SRMQ01000001">
    <property type="protein sequence ID" value="TGJ77778.1"/>
    <property type="molecule type" value="Genomic_DNA"/>
</dbReference>
<evidence type="ECO:0000256" key="5">
    <source>
        <dbReference type="ARBA" id="ARBA00022801"/>
    </source>
</evidence>
<comment type="caution">
    <text evidence="9">The sequence shown here is derived from an EMBL/GenBank/DDBJ whole genome shotgun (WGS) entry which is preliminary data.</text>
</comment>
<dbReference type="Pfam" id="PF02929">
    <property type="entry name" value="Bgal_small_N"/>
    <property type="match status" value="1"/>
</dbReference>
<dbReference type="EC" id="3.2.1.23" evidence="3"/>
<dbReference type="InterPro" id="IPR004199">
    <property type="entry name" value="B-gal_small/dom_5"/>
</dbReference>
<dbReference type="InterPro" id="IPR006103">
    <property type="entry name" value="Glyco_hydro_2_cat"/>
</dbReference>
<gene>
    <name evidence="9" type="primary">ebgA</name>
    <name evidence="9" type="ORF">CAGA_01800</name>
</gene>
<dbReference type="PRINTS" id="PR00132">
    <property type="entry name" value="GLHYDRLASE2"/>
</dbReference>
<dbReference type="PANTHER" id="PTHR46323">
    <property type="entry name" value="BETA-GALACTOSIDASE"/>
    <property type="match status" value="1"/>
</dbReference>
<dbReference type="PANTHER" id="PTHR46323:SF2">
    <property type="entry name" value="BETA-GALACTOSIDASE"/>
    <property type="match status" value="1"/>
</dbReference>
<dbReference type="Pfam" id="PF02837">
    <property type="entry name" value="Glyco_hydro_2_N"/>
    <property type="match status" value="1"/>
</dbReference>
<dbReference type="InterPro" id="IPR032312">
    <property type="entry name" value="LacZ_4"/>
</dbReference>
<dbReference type="SUPFAM" id="SSF51445">
    <property type="entry name" value="(Trans)glycosidases"/>
    <property type="match status" value="1"/>
</dbReference>
<dbReference type="SUPFAM" id="SSF49303">
    <property type="entry name" value="beta-Galactosidase/glucuronidase domain"/>
    <property type="match status" value="2"/>
</dbReference>
<dbReference type="AlphaFoldDB" id="A0A4Z0YD04"/>
<dbReference type="InterPro" id="IPR017853">
    <property type="entry name" value="GH"/>
</dbReference>
<dbReference type="FunFam" id="3.20.20.80:FF:000018">
    <property type="entry name" value="Beta-galactosidase"/>
    <property type="match status" value="1"/>
</dbReference>
<dbReference type="SMART" id="SM01038">
    <property type="entry name" value="Bgal_small_N"/>
    <property type="match status" value="1"/>
</dbReference>
<evidence type="ECO:0000259" key="8">
    <source>
        <dbReference type="SMART" id="SM01038"/>
    </source>
</evidence>
<evidence type="ECO:0000256" key="6">
    <source>
        <dbReference type="ARBA" id="ARBA00023295"/>
    </source>
</evidence>
<comment type="catalytic activity">
    <reaction evidence="1">
        <text>Hydrolysis of terminal non-reducing beta-D-galactose residues in beta-D-galactosides.</text>
        <dbReference type="EC" id="3.2.1.23"/>
    </reaction>
</comment>
<keyword evidence="6 9" id="KW-0326">Glycosidase</keyword>
<keyword evidence="10" id="KW-1185">Reference proteome</keyword>
<dbReference type="SUPFAM" id="SSF49785">
    <property type="entry name" value="Galactose-binding domain-like"/>
    <property type="match status" value="1"/>
</dbReference>
<evidence type="ECO:0000256" key="2">
    <source>
        <dbReference type="ARBA" id="ARBA00007401"/>
    </source>
</evidence>
<feature type="domain" description="Beta galactosidase small chain/" evidence="8">
    <location>
        <begin position="731"/>
        <end position="1003"/>
    </location>
</feature>
<organism evidence="9 10">
    <name type="scientific">Caproiciproducens galactitolivorans</name>
    <dbReference type="NCBI Taxonomy" id="642589"/>
    <lineage>
        <taxon>Bacteria</taxon>
        <taxon>Bacillati</taxon>
        <taxon>Bacillota</taxon>
        <taxon>Clostridia</taxon>
        <taxon>Eubacteriales</taxon>
        <taxon>Acutalibacteraceae</taxon>
        <taxon>Caproiciproducens</taxon>
    </lineage>
</organism>
<dbReference type="InterPro" id="IPR014718">
    <property type="entry name" value="GH-type_carb-bd"/>
</dbReference>
<dbReference type="GO" id="GO:0009341">
    <property type="term" value="C:beta-galactosidase complex"/>
    <property type="evidence" value="ECO:0007669"/>
    <property type="project" value="InterPro"/>
</dbReference>
<proteinExistence type="inferred from homology"/>
<evidence type="ECO:0000256" key="4">
    <source>
        <dbReference type="ARBA" id="ARBA00013303"/>
    </source>
</evidence>
<evidence type="ECO:0000313" key="10">
    <source>
        <dbReference type="Proteomes" id="UP000297714"/>
    </source>
</evidence>
<dbReference type="InterPro" id="IPR008979">
    <property type="entry name" value="Galactose-bd-like_sf"/>
</dbReference>
<dbReference type="Pfam" id="PF02836">
    <property type="entry name" value="Glyco_hydro_2_C"/>
    <property type="match status" value="1"/>
</dbReference>
<dbReference type="Gene3D" id="3.20.20.80">
    <property type="entry name" value="Glycosidases"/>
    <property type="match status" value="1"/>
</dbReference>
<evidence type="ECO:0000256" key="7">
    <source>
        <dbReference type="ARBA" id="ARBA00032230"/>
    </source>
</evidence>
<accession>A0A4Z0YD04</accession>
<dbReference type="InterPro" id="IPR006101">
    <property type="entry name" value="Glyco_hydro_2"/>
</dbReference>
<dbReference type="Gene3D" id="2.60.120.260">
    <property type="entry name" value="Galactose-binding domain-like"/>
    <property type="match status" value="1"/>
</dbReference>
<dbReference type="GO" id="GO:0004565">
    <property type="term" value="F:beta-galactosidase activity"/>
    <property type="evidence" value="ECO:0007669"/>
    <property type="project" value="UniProtKB-EC"/>
</dbReference>
<keyword evidence="5 9" id="KW-0378">Hydrolase</keyword>
<evidence type="ECO:0000313" key="9">
    <source>
        <dbReference type="EMBL" id="TGJ77778.1"/>
    </source>
</evidence>
<dbReference type="InterPro" id="IPR006102">
    <property type="entry name" value="Ig-like_GH2"/>
</dbReference>
<dbReference type="Pfam" id="PF16353">
    <property type="entry name" value="LacZ_4"/>
    <property type="match status" value="1"/>
</dbReference>
<dbReference type="RefSeq" id="WP_167875119.1">
    <property type="nucleotide sequence ID" value="NZ_SRMQ01000001.1"/>
</dbReference>
<name>A0A4Z0YD04_9FIRM</name>
<dbReference type="Proteomes" id="UP000297714">
    <property type="component" value="Unassembled WGS sequence"/>
</dbReference>
<comment type="similarity">
    <text evidence="2">Belongs to the glycosyl hydrolase 2 family.</text>
</comment>
<dbReference type="InterPro" id="IPR036156">
    <property type="entry name" value="Beta-gal/glucu_dom_sf"/>
</dbReference>
<reference evidence="9 10" key="1">
    <citation type="submission" date="2019-04" db="EMBL/GenBank/DDBJ databases">
        <authorList>
            <person name="Poehlein A."/>
            <person name="Bengelsdorf F.R."/>
            <person name="Duerre P."/>
            <person name="Daniel R."/>
        </authorList>
    </citation>
    <scope>NUCLEOTIDE SEQUENCE [LARGE SCALE GENOMIC DNA]</scope>
    <source>
        <strain evidence="9 10">BS-1</strain>
    </source>
</reference>
<dbReference type="InterPro" id="IPR050347">
    <property type="entry name" value="Bact_Beta-galactosidase"/>
</dbReference>
<dbReference type="GO" id="GO:0005990">
    <property type="term" value="P:lactose catabolic process"/>
    <property type="evidence" value="ECO:0007669"/>
    <property type="project" value="TreeGrafter"/>
</dbReference>
<sequence>MQEQKKDWENVGLIGINRREPRAYYAVYSDETAAASNKESVLSLNGEWKFLYLESPEHSPANFFRADYDTSKMDTIPVPSCWQLHGYGAPHYTDLYYPFPIDPPFVPSENPTGIYKRKFSLEENWCKRRTVLRFGGVDSCFHVWVNGSFVGYSKGSYLTSEFEITSLVHPGENEITVRVIQWSDGSYLEDQDMWWLSGIFKDVELINEPYICVDDLFVRTEFENGFDEAMLQIDVLCSDYQESHLPVELHCRLMDEYGQTVAVLNGNGVPKERGIHILLNSPVEHPLLWSAETPHLYQLQIEVRSGSELMEVVRTDVGFRKVEIKDGNLLLNGRAILFNGVNRHDFCCDTGKALTREQLLEDVLIMKRNNINAVRSSHYPNDPYFYHLCSKYGLYVIEEADLECHGFELTGKYNWLSNSKEWEKAYVDRAVRMVERDKNNPCVLMWSLGNESSFGSNFIAMKEAIRRIDDTRPIHYEGDADTLISDVYSTMYTKLDKLHEIGKDELLEKPHILCEYGHAMGNGPGGLAEYQQAFRKYRKLQGGFIWEFCEHGIRQKAENGSEYFAYGGDFGDKPNNGNFCLDGLLFSDRTESPGMKEYRKVIEPVKTEAADLSKGLFDITNLYDFMDLSHLELRWSVACDGQTLEKGKLPLEGIHAGETRRITVPFHAVHPKPGRHYWLNFSYVLSRDFPYAPCGHETANAQFELPVFLPACAQRPAFRAPKRIREGSKLSFTGAGYQITFDVLKGTLLEYSANGRPVLTRGPKLCFWRAPIDNDMYVKDNWKNKYFLDQMQESVRSYTVVDKDDCVSVAFHVRVGAPSQAWGFSAVYEYTIYQNSILLHVYGEPKGLQFDAPQSIPRIGVEMQLPRSYDLVTWLGRGPGESYPDSKTSALFGLYRNTVASMHTPYTRPQENGNRSDVYWVTLESPDNAVLFKAKDTFDFTVHNYTKEALEKARHCNEIQTADQTILNIDYRQNGLGSESCGQAQLPPYLLKPEPFELTFEIVPYRFGDDLYELMSL</sequence>
<evidence type="ECO:0000256" key="3">
    <source>
        <dbReference type="ARBA" id="ARBA00012756"/>
    </source>
</evidence>
<dbReference type="InterPro" id="IPR011013">
    <property type="entry name" value="Gal_mutarotase_sf_dom"/>
</dbReference>
<dbReference type="Gene3D" id="2.70.98.10">
    <property type="match status" value="1"/>
</dbReference>
<protein>
    <recommendedName>
        <fullName evidence="4">Beta-galactosidase</fullName>
        <ecNumber evidence="3">3.2.1.23</ecNumber>
    </recommendedName>
    <alternativeName>
        <fullName evidence="7">Lactase</fullName>
    </alternativeName>
</protein>
<dbReference type="Pfam" id="PF00703">
    <property type="entry name" value="Glyco_hydro_2"/>
    <property type="match status" value="1"/>
</dbReference>
<dbReference type="SUPFAM" id="SSF74650">
    <property type="entry name" value="Galactose mutarotase-like"/>
    <property type="match status" value="1"/>
</dbReference>
<dbReference type="Gene3D" id="2.60.40.10">
    <property type="entry name" value="Immunoglobulins"/>
    <property type="match status" value="2"/>
</dbReference>
<evidence type="ECO:0000256" key="1">
    <source>
        <dbReference type="ARBA" id="ARBA00001412"/>
    </source>
</evidence>
<dbReference type="InterPro" id="IPR013783">
    <property type="entry name" value="Ig-like_fold"/>
</dbReference>
<dbReference type="GO" id="GO:0030246">
    <property type="term" value="F:carbohydrate binding"/>
    <property type="evidence" value="ECO:0007669"/>
    <property type="project" value="InterPro"/>
</dbReference>
<dbReference type="InterPro" id="IPR006104">
    <property type="entry name" value="Glyco_hydro_2_N"/>
</dbReference>